<dbReference type="OrthoDB" id="429145at2759"/>
<dbReference type="InterPro" id="IPR001148">
    <property type="entry name" value="CA_dom"/>
</dbReference>
<dbReference type="CDD" id="cd00326">
    <property type="entry name" value="alpha_CA"/>
    <property type="match status" value="1"/>
</dbReference>
<accession>A0A814N664</accession>
<evidence type="ECO:0000256" key="1">
    <source>
        <dbReference type="ARBA" id="ARBA00002904"/>
    </source>
</evidence>
<name>A0A814N664_9BILA</name>
<keyword evidence="8" id="KW-0732">Signal</keyword>
<evidence type="ECO:0000259" key="9">
    <source>
        <dbReference type="PROSITE" id="PS51144"/>
    </source>
</evidence>
<proteinExistence type="inferred from homology"/>
<feature type="chain" id="PRO_5033092743" description="Carbonic anhydrase" evidence="8">
    <location>
        <begin position="19"/>
        <end position="295"/>
    </location>
</feature>
<dbReference type="InterPro" id="IPR023561">
    <property type="entry name" value="Carbonic_anhydrase_a-class"/>
</dbReference>
<evidence type="ECO:0000256" key="6">
    <source>
        <dbReference type="ARBA" id="ARBA00023239"/>
    </source>
</evidence>
<dbReference type="SMART" id="SM01057">
    <property type="entry name" value="Carb_anhydrase"/>
    <property type="match status" value="1"/>
</dbReference>
<gene>
    <name evidence="10" type="ORF">OXX778_LOCUS20494</name>
</gene>
<reference evidence="10" key="1">
    <citation type="submission" date="2021-02" db="EMBL/GenBank/DDBJ databases">
        <authorList>
            <person name="Nowell W R."/>
        </authorList>
    </citation>
    <scope>NUCLEOTIDE SEQUENCE</scope>
    <source>
        <strain evidence="10">Ploen Becks lab</strain>
    </source>
</reference>
<comment type="function">
    <text evidence="1 8">Reversible hydration of carbon dioxide.</text>
</comment>
<protein>
    <recommendedName>
        <fullName evidence="3 8">Carbonic anhydrase</fullName>
        <ecNumber evidence="3 8">4.2.1.1</ecNumber>
    </recommendedName>
</protein>
<evidence type="ECO:0000256" key="7">
    <source>
        <dbReference type="ARBA" id="ARBA00048348"/>
    </source>
</evidence>
<comment type="similarity">
    <text evidence="2 8">Belongs to the alpha-carbonic anhydrase family.</text>
</comment>
<feature type="domain" description="Alpha-carbonic anhydrase" evidence="9">
    <location>
        <begin position="22"/>
        <end position="265"/>
    </location>
</feature>
<comment type="caution">
    <text evidence="10">The sequence shown here is derived from an EMBL/GenBank/DDBJ whole genome shotgun (WGS) entry which is preliminary data.</text>
</comment>
<evidence type="ECO:0000256" key="3">
    <source>
        <dbReference type="ARBA" id="ARBA00012925"/>
    </source>
</evidence>
<comment type="cofactor">
    <cofactor evidence="8">
        <name>Zn(2+)</name>
        <dbReference type="ChEBI" id="CHEBI:29105"/>
    </cofactor>
</comment>
<dbReference type="PANTHER" id="PTHR18952">
    <property type="entry name" value="CARBONIC ANHYDRASE"/>
    <property type="match status" value="1"/>
</dbReference>
<sequence length="295" mass="34340">MNIIKFSNFVILMHYFSAIICSEWNYQGLGPDVWIHEFPSCAGKLQSPINIETSKAIFDPKLGQIHYHNYDKLLYWNISNNGHTIMISQIGNDSLRPYITGSDFEPRSKYYLTQLHFHWGFNIYQGSEHHVNGQKFPLEVHLVHVSDTNKTSVLAFLFQISEKNNSNISGLIDKVGLDVDEKDFDLASFQLNSIIPDEGNLKTDGFYRYLGSLTTPPCTEGVKWTIFRTKINISENQIKEFYQNQIIFNDRDVQQLYNRTLKISIMNKNESNTSTRNVFNYLFIIVFLNFYFLKP</sequence>
<comment type="catalytic activity">
    <reaction evidence="7 8">
        <text>hydrogencarbonate + H(+) = CO2 + H2O</text>
        <dbReference type="Rhea" id="RHEA:10748"/>
        <dbReference type="ChEBI" id="CHEBI:15377"/>
        <dbReference type="ChEBI" id="CHEBI:15378"/>
        <dbReference type="ChEBI" id="CHEBI:16526"/>
        <dbReference type="ChEBI" id="CHEBI:17544"/>
        <dbReference type="EC" id="4.2.1.1"/>
    </reaction>
</comment>
<dbReference type="Pfam" id="PF00194">
    <property type="entry name" value="Carb_anhydrase"/>
    <property type="match status" value="1"/>
</dbReference>
<dbReference type="InterPro" id="IPR036398">
    <property type="entry name" value="CA_dom_sf"/>
</dbReference>
<dbReference type="EC" id="4.2.1.1" evidence="3 8"/>
<keyword evidence="6 8" id="KW-0456">Lyase</keyword>
<dbReference type="GO" id="GO:0008270">
    <property type="term" value="F:zinc ion binding"/>
    <property type="evidence" value="ECO:0007669"/>
    <property type="project" value="UniProtKB-UniRule"/>
</dbReference>
<keyword evidence="5 8" id="KW-0862">Zinc</keyword>
<dbReference type="EMBL" id="CAJNOC010006858">
    <property type="protein sequence ID" value="CAF1087406.1"/>
    <property type="molecule type" value="Genomic_DNA"/>
</dbReference>
<dbReference type="Proteomes" id="UP000663879">
    <property type="component" value="Unassembled WGS sequence"/>
</dbReference>
<dbReference type="GO" id="GO:0004089">
    <property type="term" value="F:carbonate dehydratase activity"/>
    <property type="evidence" value="ECO:0007669"/>
    <property type="project" value="UniProtKB-UniRule"/>
</dbReference>
<dbReference type="AlphaFoldDB" id="A0A814N664"/>
<evidence type="ECO:0000313" key="11">
    <source>
        <dbReference type="Proteomes" id="UP000663879"/>
    </source>
</evidence>
<dbReference type="SUPFAM" id="SSF51069">
    <property type="entry name" value="Carbonic anhydrase"/>
    <property type="match status" value="1"/>
</dbReference>
<keyword evidence="11" id="KW-1185">Reference proteome</keyword>
<dbReference type="InterPro" id="IPR018338">
    <property type="entry name" value="Carbonic_anhydrase_a-class_CS"/>
</dbReference>
<evidence type="ECO:0000256" key="8">
    <source>
        <dbReference type="RuleBase" id="RU367011"/>
    </source>
</evidence>
<dbReference type="GO" id="GO:0005886">
    <property type="term" value="C:plasma membrane"/>
    <property type="evidence" value="ECO:0007669"/>
    <property type="project" value="TreeGrafter"/>
</dbReference>
<dbReference type="PANTHER" id="PTHR18952:SF265">
    <property type="entry name" value="CARBONIC ANHYDRASE"/>
    <property type="match status" value="1"/>
</dbReference>
<evidence type="ECO:0000256" key="2">
    <source>
        <dbReference type="ARBA" id="ARBA00010718"/>
    </source>
</evidence>
<feature type="signal peptide" evidence="8">
    <location>
        <begin position="1"/>
        <end position="18"/>
    </location>
</feature>
<organism evidence="10 11">
    <name type="scientific">Brachionus calyciflorus</name>
    <dbReference type="NCBI Taxonomy" id="104777"/>
    <lineage>
        <taxon>Eukaryota</taxon>
        <taxon>Metazoa</taxon>
        <taxon>Spiralia</taxon>
        <taxon>Gnathifera</taxon>
        <taxon>Rotifera</taxon>
        <taxon>Eurotatoria</taxon>
        <taxon>Monogononta</taxon>
        <taxon>Pseudotrocha</taxon>
        <taxon>Ploima</taxon>
        <taxon>Brachionidae</taxon>
        <taxon>Brachionus</taxon>
    </lineage>
</organism>
<dbReference type="Gene3D" id="3.10.200.10">
    <property type="entry name" value="Alpha carbonic anhydrase"/>
    <property type="match status" value="1"/>
</dbReference>
<dbReference type="PROSITE" id="PS51144">
    <property type="entry name" value="ALPHA_CA_2"/>
    <property type="match status" value="1"/>
</dbReference>
<dbReference type="PROSITE" id="PS00162">
    <property type="entry name" value="ALPHA_CA_1"/>
    <property type="match status" value="1"/>
</dbReference>
<keyword evidence="4 8" id="KW-0479">Metal-binding</keyword>
<evidence type="ECO:0000313" key="10">
    <source>
        <dbReference type="EMBL" id="CAF1087406.1"/>
    </source>
</evidence>
<evidence type="ECO:0000256" key="4">
    <source>
        <dbReference type="ARBA" id="ARBA00022723"/>
    </source>
</evidence>
<evidence type="ECO:0000256" key="5">
    <source>
        <dbReference type="ARBA" id="ARBA00022833"/>
    </source>
</evidence>